<evidence type="ECO:0000313" key="3">
    <source>
        <dbReference type="Proteomes" id="UP000053612"/>
    </source>
</evidence>
<dbReference type="PATRIC" id="fig|1360.101.peg.88"/>
<dbReference type="EMBL" id="LKLS01000138">
    <property type="protein sequence ID" value="KSU17384.1"/>
    <property type="molecule type" value="Genomic_DNA"/>
</dbReference>
<accession>A0A0V8DVQ4</accession>
<dbReference type="AlphaFoldDB" id="A0A0V8DVQ4"/>
<reference evidence="1" key="2">
    <citation type="journal article" date="2017" name="Genome Announc.">
        <title>Draft Genome Sequences of 24 Lactococcus lactis Strains.</title>
        <authorList>
            <person name="Backus L."/>
            <person name="Wels M."/>
            <person name="Boekhorst J."/>
            <person name="Dijkstra A.R."/>
            <person name="Beerthuyzen M."/>
            <person name="Kelly W.J."/>
            <person name="Siezen R.J."/>
            <person name="van Hijum S.A."/>
            <person name="Bachmann H."/>
        </authorList>
    </citation>
    <scope>NUCLEOTIDE SEQUENCE</scope>
    <source>
        <strain evidence="1">LMG9447</strain>
        <strain evidence="2">M20</strain>
    </source>
</reference>
<proteinExistence type="predicted"/>
<protein>
    <submittedName>
        <fullName evidence="1">Uncharacterized protein</fullName>
    </submittedName>
</protein>
<name>A0A0V8DVQ4_LACLL</name>
<reference evidence="3 4" key="1">
    <citation type="submission" date="2015-10" db="EMBL/GenBank/DDBJ databases">
        <title>Draft Genome Sequences of 11 Lactococcus lactis subspecies cremoris strains.</title>
        <authorList>
            <person name="Wels M."/>
            <person name="Backus L."/>
            <person name="Boekhorst J."/>
            <person name="Dijkstra A."/>
            <person name="Beerthuizen M."/>
            <person name="Kelly W."/>
            <person name="Siezen R."/>
            <person name="Bachmann H."/>
            <person name="Van Hijum S."/>
        </authorList>
    </citation>
    <scope>NUCLEOTIDE SEQUENCE [LARGE SCALE GENOMIC DNA]</scope>
    <source>
        <strain evidence="3">LMG9449</strain>
        <strain evidence="4">M20</strain>
    </source>
</reference>
<sequence>MAQFLLTNRQYFTDEMLFLLTKSIFEKFLVSSVQCDQRKSLNRWIREVSALLKFLSVN</sequence>
<dbReference type="Proteomes" id="UP000053719">
    <property type="component" value="Unassembled WGS sequence"/>
</dbReference>
<comment type="caution">
    <text evidence="1">The sequence shown here is derived from an EMBL/GenBank/DDBJ whole genome shotgun (WGS) entry which is preliminary data.</text>
</comment>
<evidence type="ECO:0000313" key="1">
    <source>
        <dbReference type="EMBL" id="KSU17384.1"/>
    </source>
</evidence>
<gene>
    <name evidence="1" type="ORF">LMG9449_1708</name>
    <name evidence="2" type="ORF">M20_0406</name>
</gene>
<evidence type="ECO:0000313" key="4">
    <source>
        <dbReference type="Proteomes" id="UP000053719"/>
    </source>
</evidence>
<dbReference type="EMBL" id="LKLU01000010">
    <property type="protein sequence ID" value="KSU22992.1"/>
    <property type="molecule type" value="Genomic_DNA"/>
</dbReference>
<organism evidence="1 3">
    <name type="scientific">Lactococcus lactis subsp. lactis</name>
    <name type="common">Streptococcus lactis</name>
    <dbReference type="NCBI Taxonomy" id="1360"/>
    <lineage>
        <taxon>Bacteria</taxon>
        <taxon>Bacillati</taxon>
        <taxon>Bacillota</taxon>
        <taxon>Bacilli</taxon>
        <taxon>Lactobacillales</taxon>
        <taxon>Streptococcaceae</taxon>
        <taxon>Lactococcus</taxon>
    </lineage>
</organism>
<dbReference type="Proteomes" id="UP000053612">
    <property type="component" value="Unassembled WGS sequence"/>
</dbReference>
<evidence type="ECO:0000313" key="2">
    <source>
        <dbReference type="EMBL" id="KSU22992.1"/>
    </source>
</evidence>